<evidence type="ECO:0000256" key="5">
    <source>
        <dbReference type="ARBA" id="ARBA00022694"/>
    </source>
</evidence>
<dbReference type="GO" id="GO:0005524">
    <property type="term" value="F:ATP binding"/>
    <property type="evidence" value="ECO:0007669"/>
    <property type="project" value="UniProtKB-KW"/>
</dbReference>
<proteinExistence type="inferred from homology"/>
<dbReference type="PANTHER" id="PTHR33540">
    <property type="entry name" value="TRNA THREONYLCARBAMOYLADENOSINE BIOSYNTHESIS PROTEIN TSAE"/>
    <property type="match status" value="1"/>
</dbReference>
<dbReference type="AlphaFoldDB" id="A0A1W1BJW6"/>
<dbReference type="GO" id="GO:0002949">
    <property type="term" value="P:tRNA threonylcarbamoyladenosine modification"/>
    <property type="evidence" value="ECO:0007669"/>
    <property type="project" value="InterPro"/>
</dbReference>
<dbReference type="GO" id="GO:0046872">
    <property type="term" value="F:metal ion binding"/>
    <property type="evidence" value="ECO:0007669"/>
    <property type="project" value="UniProtKB-KW"/>
</dbReference>
<evidence type="ECO:0000256" key="8">
    <source>
        <dbReference type="ARBA" id="ARBA00022840"/>
    </source>
</evidence>
<dbReference type="InterPro" id="IPR003442">
    <property type="entry name" value="T6A_TsaE"/>
</dbReference>
<keyword evidence="7" id="KW-0547">Nucleotide-binding</keyword>
<accession>A0A1W1BJW6</accession>
<reference evidence="11" key="1">
    <citation type="submission" date="2016-10" db="EMBL/GenBank/DDBJ databases">
        <authorList>
            <person name="de Groot N.N."/>
        </authorList>
    </citation>
    <scope>NUCLEOTIDE SEQUENCE</scope>
</reference>
<keyword evidence="4" id="KW-0963">Cytoplasm</keyword>
<evidence type="ECO:0000256" key="4">
    <source>
        <dbReference type="ARBA" id="ARBA00022490"/>
    </source>
</evidence>
<dbReference type="PANTHER" id="PTHR33540:SF2">
    <property type="entry name" value="TRNA THREONYLCARBAMOYLADENOSINE BIOSYNTHESIS PROTEIN TSAE"/>
    <property type="match status" value="1"/>
</dbReference>
<evidence type="ECO:0000256" key="7">
    <source>
        <dbReference type="ARBA" id="ARBA00022741"/>
    </source>
</evidence>
<sequence>MKEIEASLDELDKVVEYLNQTLPQNAIVFLRGDLAAGKTTLTQAIAKEKGIVGEVTSPTFSLQQCYEGEDGKNLYHYDLYRLEHDEFMQMGLFEEFEKSGWHMVEWGSDALKSFLEAVGYNVILIEIEPYENRRMYRIYS</sequence>
<evidence type="ECO:0000256" key="3">
    <source>
        <dbReference type="ARBA" id="ARBA00019010"/>
    </source>
</evidence>
<dbReference type="SUPFAM" id="SSF52540">
    <property type="entry name" value="P-loop containing nucleoside triphosphate hydrolases"/>
    <property type="match status" value="1"/>
</dbReference>
<dbReference type="Pfam" id="PF02367">
    <property type="entry name" value="TsaE"/>
    <property type="match status" value="1"/>
</dbReference>
<dbReference type="InterPro" id="IPR027417">
    <property type="entry name" value="P-loop_NTPase"/>
</dbReference>
<evidence type="ECO:0000256" key="9">
    <source>
        <dbReference type="ARBA" id="ARBA00022842"/>
    </source>
</evidence>
<dbReference type="GO" id="GO:0005737">
    <property type="term" value="C:cytoplasm"/>
    <property type="evidence" value="ECO:0007669"/>
    <property type="project" value="UniProtKB-SubCell"/>
</dbReference>
<keyword evidence="5" id="KW-0819">tRNA processing</keyword>
<evidence type="ECO:0000256" key="2">
    <source>
        <dbReference type="ARBA" id="ARBA00007599"/>
    </source>
</evidence>
<organism evidence="11">
    <name type="scientific">hydrothermal vent metagenome</name>
    <dbReference type="NCBI Taxonomy" id="652676"/>
    <lineage>
        <taxon>unclassified sequences</taxon>
        <taxon>metagenomes</taxon>
        <taxon>ecological metagenomes</taxon>
    </lineage>
</organism>
<dbReference type="NCBIfam" id="TIGR00150">
    <property type="entry name" value="T6A_YjeE"/>
    <property type="match status" value="1"/>
</dbReference>
<evidence type="ECO:0000256" key="10">
    <source>
        <dbReference type="ARBA" id="ARBA00032441"/>
    </source>
</evidence>
<keyword evidence="9" id="KW-0460">Magnesium</keyword>
<gene>
    <name evidence="11" type="ORF">MNB_SV-3-230</name>
</gene>
<comment type="subcellular location">
    <subcellularLocation>
        <location evidence="1">Cytoplasm</location>
    </subcellularLocation>
</comment>
<evidence type="ECO:0000256" key="6">
    <source>
        <dbReference type="ARBA" id="ARBA00022723"/>
    </source>
</evidence>
<evidence type="ECO:0000313" key="11">
    <source>
        <dbReference type="EMBL" id="SFV53808.1"/>
    </source>
</evidence>
<comment type="similarity">
    <text evidence="2">Belongs to the TsaE family.</text>
</comment>
<dbReference type="EMBL" id="FPHI01000006">
    <property type="protein sequence ID" value="SFV53808.1"/>
    <property type="molecule type" value="Genomic_DNA"/>
</dbReference>
<keyword evidence="6" id="KW-0479">Metal-binding</keyword>
<evidence type="ECO:0000256" key="1">
    <source>
        <dbReference type="ARBA" id="ARBA00004496"/>
    </source>
</evidence>
<keyword evidence="8" id="KW-0067">ATP-binding</keyword>
<protein>
    <recommendedName>
        <fullName evidence="3">tRNA threonylcarbamoyladenosine biosynthesis protein TsaE</fullName>
    </recommendedName>
    <alternativeName>
        <fullName evidence="10">t(6)A37 threonylcarbamoyladenosine biosynthesis protein TsaE</fullName>
    </alternativeName>
</protein>
<dbReference type="Gene3D" id="3.40.50.300">
    <property type="entry name" value="P-loop containing nucleotide triphosphate hydrolases"/>
    <property type="match status" value="1"/>
</dbReference>
<name>A0A1W1BJW6_9ZZZZ</name>